<name>A0A4Y6PXI1_PERCE</name>
<reference evidence="2 3" key="1">
    <citation type="submission" date="2019-06" db="EMBL/GenBank/DDBJ databases">
        <title>Persicimonas caeni gen. nov., sp. nov., a predatory bacterium isolated from solar saltern.</title>
        <authorList>
            <person name="Wang S."/>
        </authorList>
    </citation>
    <scope>NUCLEOTIDE SEQUENCE [LARGE SCALE GENOMIC DNA]</scope>
    <source>
        <strain evidence="2 3">YN101</strain>
    </source>
</reference>
<evidence type="ECO:0000259" key="1">
    <source>
        <dbReference type="Pfam" id="PF00582"/>
    </source>
</evidence>
<protein>
    <submittedName>
        <fullName evidence="2">Universal stress protein</fullName>
    </submittedName>
</protein>
<organism evidence="2 3">
    <name type="scientific">Persicimonas caeni</name>
    <dbReference type="NCBI Taxonomy" id="2292766"/>
    <lineage>
        <taxon>Bacteria</taxon>
        <taxon>Deltaproteobacteria</taxon>
        <taxon>Bradymonadales</taxon>
        <taxon>Bradymonadaceae</taxon>
        <taxon>Persicimonas</taxon>
    </lineage>
</organism>
<dbReference type="Gene3D" id="3.40.50.620">
    <property type="entry name" value="HUPs"/>
    <property type="match status" value="1"/>
</dbReference>
<dbReference type="EMBL" id="CP041186">
    <property type="protein sequence ID" value="QDG53044.1"/>
    <property type="molecule type" value="Genomic_DNA"/>
</dbReference>
<dbReference type="RefSeq" id="WP_141199505.1">
    <property type="nucleotide sequence ID" value="NZ_CP041186.1"/>
</dbReference>
<accession>A0A4Y6PXI1</accession>
<dbReference type="InterPro" id="IPR006016">
    <property type="entry name" value="UspA"/>
</dbReference>
<dbReference type="CDD" id="cd00293">
    <property type="entry name" value="USP-like"/>
    <property type="match status" value="1"/>
</dbReference>
<proteinExistence type="predicted"/>
<dbReference type="Pfam" id="PF00582">
    <property type="entry name" value="Usp"/>
    <property type="match status" value="1"/>
</dbReference>
<evidence type="ECO:0000313" key="3">
    <source>
        <dbReference type="Proteomes" id="UP000315995"/>
    </source>
</evidence>
<dbReference type="Proteomes" id="UP000315995">
    <property type="component" value="Chromosome"/>
</dbReference>
<accession>A0A5B8YDH9</accession>
<feature type="domain" description="UspA" evidence="1">
    <location>
        <begin position="25"/>
        <end position="158"/>
    </location>
</feature>
<dbReference type="AlphaFoldDB" id="A0A4Y6PXI1"/>
<gene>
    <name evidence="2" type="ORF">FIV42_20540</name>
</gene>
<dbReference type="InterPro" id="IPR014729">
    <property type="entry name" value="Rossmann-like_a/b/a_fold"/>
</dbReference>
<sequence>METHLPKSTPQPPASRRAEEPRLLDHVLVAVASDEDARQTCRVVLESVGSQLGSVTVVTVIPRYRQWSDSLPSDYRLENAYATLHVACGLLEDAGIDVEVSIEQSSNTSRAIHELAERIDASAIIFTPRSANRLVDFLAGDTTWSLVKKSSRPVLVLPLA</sequence>
<evidence type="ECO:0000313" key="2">
    <source>
        <dbReference type="EMBL" id="QDG53044.1"/>
    </source>
</evidence>
<dbReference type="SUPFAM" id="SSF52402">
    <property type="entry name" value="Adenine nucleotide alpha hydrolases-like"/>
    <property type="match status" value="1"/>
</dbReference>
<keyword evidence="3" id="KW-1185">Reference proteome</keyword>